<evidence type="ECO:0000256" key="2">
    <source>
        <dbReference type="SAM" id="SignalP"/>
    </source>
</evidence>
<accession>A0A975NQW5</accession>
<dbReference type="EMBL" id="CP076135">
    <property type="protein sequence ID" value="QWG19597.1"/>
    <property type="molecule type" value="Genomic_DNA"/>
</dbReference>
<feature type="compositionally biased region" description="Basic residues" evidence="1">
    <location>
        <begin position="72"/>
        <end position="81"/>
    </location>
</feature>
<name>A0A975NQW5_9BRAD</name>
<protein>
    <recommendedName>
        <fullName evidence="5">DUF680 domain-containing protein</fullName>
    </recommendedName>
</protein>
<feature type="chain" id="PRO_5037033031" description="DUF680 domain-containing protein" evidence="2">
    <location>
        <begin position="43"/>
        <end position="124"/>
    </location>
</feature>
<gene>
    <name evidence="3" type="ORF">KMZ68_07105</name>
</gene>
<evidence type="ECO:0000256" key="1">
    <source>
        <dbReference type="SAM" id="MobiDB-lite"/>
    </source>
</evidence>
<dbReference type="AlphaFoldDB" id="A0A975NQW5"/>
<proteinExistence type="predicted"/>
<dbReference type="RefSeq" id="WP_215615111.1">
    <property type="nucleotide sequence ID" value="NZ_CP076135.1"/>
</dbReference>
<reference evidence="3" key="1">
    <citation type="submission" date="2021-06" db="EMBL/GenBank/DDBJ databases">
        <title>Bradyrhizobium sp. S2-11-2 Genome sequencing.</title>
        <authorList>
            <person name="Jin L."/>
        </authorList>
    </citation>
    <scope>NUCLEOTIDE SEQUENCE</scope>
    <source>
        <strain evidence="3">S2-11-2</strain>
    </source>
</reference>
<sequence>MISVLSGGSMMREKFTSAIIAKRSALAMAGLVLAATIGVASASTSTGSAGNSTWFSVQPSVRLAEAEVTTKKNVKKPKVRGSGKTWLNPQPEPPMGPAKVDKGGTWLNPQPEPPRPVTGSKKLN</sequence>
<evidence type="ECO:0000313" key="4">
    <source>
        <dbReference type="Proteomes" id="UP000680805"/>
    </source>
</evidence>
<keyword evidence="2" id="KW-0732">Signal</keyword>
<feature type="region of interest" description="Disordered" evidence="1">
    <location>
        <begin position="68"/>
        <end position="124"/>
    </location>
</feature>
<organism evidence="3 4">
    <name type="scientific">Bradyrhizobium sediminis</name>
    <dbReference type="NCBI Taxonomy" id="2840469"/>
    <lineage>
        <taxon>Bacteria</taxon>
        <taxon>Pseudomonadati</taxon>
        <taxon>Pseudomonadota</taxon>
        <taxon>Alphaproteobacteria</taxon>
        <taxon>Hyphomicrobiales</taxon>
        <taxon>Nitrobacteraceae</taxon>
        <taxon>Bradyrhizobium</taxon>
    </lineage>
</organism>
<evidence type="ECO:0000313" key="3">
    <source>
        <dbReference type="EMBL" id="QWG19597.1"/>
    </source>
</evidence>
<dbReference type="Proteomes" id="UP000680805">
    <property type="component" value="Chromosome"/>
</dbReference>
<feature type="signal peptide" evidence="2">
    <location>
        <begin position="1"/>
        <end position="42"/>
    </location>
</feature>
<evidence type="ECO:0008006" key="5">
    <source>
        <dbReference type="Google" id="ProtNLM"/>
    </source>
</evidence>
<dbReference type="KEGG" id="bsei:KMZ68_07105"/>